<dbReference type="OrthoDB" id="371245at2759"/>
<name>A0A1X7VI20_AMPQE</name>
<dbReference type="InParanoid" id="A0A1X7VI20"/>
<dbReference type="EnsemblMetazoa" id="Aqu2.1.39691_001">
    <property type="protein sequence ID" value="Aqu2.1.39691_001"/>
    <property type="gene ID" value="Aqu2.1.39691"/>
</dbReference>
<protein>
    <recommendedName>
        <fullName evidence="3">MACPF domain-containing protein</fullName>
    </recommendedName>
</protein>
<feature type="chain" id="PRO_5012710955" description="MACPF domain-containing protein" evidence="1">
    <location>
        <begin position="21"/>
        <end position="308"/>
    </location>
</feature>
<evidence type="ECO:0008006" key="3">
    <source>
        <dbReference type="Google" id="ProtNLM"/>
    </source>
</evidence>
<dbReference type="AlphaFoldDB" id="A0A1X7VI20"/>
<evidence type="ECO:0000313" key="2">
    <source>
        <dbReference type="EnsemblMetazoa" id="Aqu2.1.39691_001"/>
    </source>
</evidence>
<sequence>MRTFNSVILLLFIAGTSVNGYIQHYGVDFLNVTVHVKFSGACDVASDFTTTVANAPRGSSILNILERANTQPPFSTFEVLYGVHNTSYILVSINGKINNVSCNWYVSTDPVTSSETGFFPLSDVLVTNMGMEVTFDYKASSEEKVLPRTTSVKNANNQVPSSDIGHIDYNLQGTSPCSIERVSFPSTPLELSFRYGESALNVVETAMNIEPEYNVVLQNFFGIHYIVKSFGSHSVPGCQWCPYFTPPGGSQYPLTATISNFIIPLTGGTLIYSYEQSCGSSATADLHSIMDQYNGANGHCYEGGCDSQ</sequence>
<accession>A0A1X7VI20</accession>
<evidence type="ECO:0000256" key="1">
    <source>
        <dbReference type="SAM" id="SignalP"/>
    </source>
</evidence>
<proteinExistence type="predicted"/>
<feature type="signal peptide" evidence="1">
    <location>
        <begin position="1"/>
        <end position="20"/>
    </location>
</feature>
<keyword evidence="1" id="KW-0732">Signal</keyword>
<organism evidence="2">
    <name type="scientific">Amphimedon queenslandica</name>
    <name type="common">Sponge</name>
    <dbReference type="NCBI Taxonomy" id="400682"/>
    <lineage>
        <taxon>Eukaryota</taxon>
        <taxon>Metazoa</taxon>
        <taxon>Porifera</taxon>
        <taxon>Demospongiae</taxon>
        <taxon>Heteroscleromorpha</taxon>
        <taxon>Haplosclerida</taxon>
        <taxon>Niphatidae</taxon>
        <taxon>Amphimedon</taxon>
    </lineage>
</organism>
<reference evidence="2" key="1">
    <citation type="submission" date="2017-05" db="UniProtKB">
        <authorList>
            <consortium name="EnsemblMetazoa"/>
        </authorList>
    </citation>
    <scope>IDENTIFICATION</scope>
</reference>